<dbReference type="InterPro" id="IPR028087">
    <property type="entry name" value="Tad_N"/>
</dbReference>
<dbReference type="AlphaFoldDB" id="A0A0F8YPF2"/>
<organism evidence="3">
    <name type="scientific">marine sediment metagenome</name>
    <dbReference type="NCBI Taxonomy" id="412755"/>
    <lineage>
        <taxon>unclassified sequences</taxon>
        <taxon>metagenomes</taxon>
        <taxon>ecological metagenomes</taxon>
    </lineage>
</organism>
<name>A0A0F8YPF2_9ZZZZ</name>
<dbReference type="EMBL" id="LAZR01065196">
    <property type="protein sequence ID" value="KKK56029.1"/>
    <property type="molecule type" value="Genomic_DNA"/>
</dbReference>
<keyword evidence="1" id="KW-0812">Transmembrane</keyword>
<reference evidence="3" key="1">
    <citation type="journal article" date="2015" name="Nature">
        <title>Complex archaea that bridge the gap between prokaryotes and eukaryotes.</title>
        <authorList>
            <person name="Spang A."/>
            <person name="Saw J.H."/>
            <person name="Jorgensen S.L."/>
            <person name="Zaremba-Niedzwiedzka K."/>
            <person name="Martijn J."/>
            <person name="Lind A.E."/>
            <person name="van Eijk R."/>
            <person name="Schleper C."/>
            <person name="Guy L."/>
            <person name="Ettema T.J."/>
        </authorList>
    </citation>
    <scope>NUCLEOTIDE SEQUENCE</scope>
</reference>
<feature type="non-terminal residue" evidence="3">
    <location>
        <position position="80"/>
    </location>
</feature>
<dbReference type="Pfam" id="PF13400">
    <property type="entry name" value="Tad"/>
    <property type="match status" value="1"/>
</dbReference>
<evidence type="ECO:0000256" key="1">
    <source>
        <dbReference type="SAM" id="Phobius"/>
    </source>
</evidence>
<accession>A0A0F8YPF2</accession>
<evidence type="ECO:0000313" key="3">
    <source>
        <dbReference type="EMBL" id="KKK56029.1"/>
    </source>
</evidence>
<protein>
    <recommendedName>
        <fullName evidence="2">Putative Flp pilus-assembly TadG-like N-terminal domain-containing protein</fullName>
    </recommendedName>
</protein>
<sequence length="80" mass="8550">MVEIRRLTRRKLQNAAHLFGARMQGLKHPVLNQSGQVVVLVALVSTALASMLVLAVDVGIAYQSRRQIQTSVDAAALAGA</sequence>
<proteinExistence type="predicted"/>
<comment type="caution">
    <text evidence="3">The sequence shown here is derived from an EMBL/GenBank/DDBJ whole genome shotgun (WGS) entry which is preliminary data.</text>
</comment>
<keyword evidence="1" id="KW-1133">Transmembrane helix</keyword>
<gene>
    <name evidence="3" type="ORF">LCGC14_3068620</name>
</gene>
<feature type="domain" description="Putative Flp pilus-assembly TadG-like N-terminal" evidence="2">
    <location>
        <begin position="35"/>
        <end position="80"/>
    </location>
</feature>
<evidence type="ECO:0000259" key="2">
    <source>
        <dbReference type="Pfam" id="PF13400"/>
    </source>
</evidence>
<keyword evidence="1" id="KW-0472">Membrane</keyword>
<feature type="transmembrane region" description="Helical" evidence="1">
    <location>
        <begin position="37"/>
        <end position="62"/>
    </location>
</feature>